<dbReference type="InterPro" id="IPR011990">
    <property type="entry name" value="TPR-like_helical_dom_sf"/>
</dbReference>
<dbReference type="PANTHER" id="PTHR47926">
    <property type="entry name" value="PENTATRICOPEPTIDE REPEAT-CONTAINING PROTEIN"/>
    <property type="match status" value="1"/>
</dbReference>
<dbReference type="NCBIfam" id="TIGR00756">
    <property type="entry name" value="PPR"/>
    <property type="match status" value="5"/>
</dbReference>
<comment type="caution">
    <text evidence="5">The sequence shown here is derived from an EMBL/GenBank/DDBJ whole genome shotgun (WGS) entry which is preliminary data.</text>
</comment>
<comment type="similarity">
    <text evidence="1">Belongs to the PPR family. PCMP-H subfamily.</text>
</comment>
<dbReference type="FunFam" id="1.25.40.10:FF:000184">
    <property type="entry name" value="Pentatricopeptide repeat-containing protein, chloroplastic"/>
    <property type="match status" value="1"/>
</dbReference>
<dbReference type="Proteomes" id="UP000092600">
    <property type="component" value="Unassembled WGS sequence"/>
</dbReference>
<evidence type="ECO:0000256" key="2">
    <source>
        <dbReference type="ARBA" id="ARBA00022737"/>
    </source>
</evidence>
<feature type="repeat" description="PPR" evidence="4">
    <location>
        <begin position="263"/>
        <end position="297"/>
    </location>
</feature>
<dbReference type="Gene3D" id="1.25.40.10">
    <property type="entry name" value="Tetratricopeptide repeat domain"/>
    <property type="match status" value="3"/>
</dbReference>
<keyword evidence="3" id="KW-0809">Transit peptide</keyword>
<accession>A0A199VP24</accession>
<dbReference type="Gramene" id="Aco011671.1.mrna1">
    <property type="protein sequence ID" value="Aco011671.1.mrna1.cds1"/>
    <property type="gene ID" value="Aco011671.1.path1"/>
</dbReference>
<dbReference type="GO" id="GO:0003723">
    <property type="term" value="F:RNA binding"/>
    <property type="evidence" value="ECO:0007669"/>
    <property type="project" value="InterPro"/>
</dbReference>
<dbReference type="FunFam" id="1.25.40.10:FF:000333">
    <property type="entry name" value="Pentatricopeptide repeat-containing protein"/>
    <property type="match status" value="1"/>
</dbReference>
<evidence type="ECO:0000313" key="6">
    <source>
        <dbReference type="Proteomes" id="UP000092600"/>
    </source>
</evidence>
<gene>
    <name evidence="5" type="ORF">ACMD2_09015</name>
</gene>
<evidence type="ECO:0000256" key="3">
    <source>
        <dbReference type="ARBA" id="ARBA00022946"/>
    </source>
</evidence>
<proteinExistence type="inferred from homology"/>
<organism evidence="5 6">
    <name type="scientific">Ananas comosus</name>
    <name type="common">Pineapple</name>
    <name type="synonym">Ananas ananas</name>
    <dbReference type="NCBI Taxonomy" id="4615"/>
    <lineage>
        <taxon>Eukaryota</taxon>
        <taxon>Viridiplantae</taxon>
        <taxon>Streptophyta</taxon>
        <taxon>Embryophyta</taxon>
        <taxon>Tracheophyta</taxon>
        <taxon>Spermatophyta</taxon>
        <taxon>Magnoliopsida</taxon>
        <taxon>Liliopsida</taxon>
        <taxon>Poales</taxon>
        <taxon>Bromeliaceae</taxon>
        <taxon>Bromelioideae</taxon>
        <taxon>Ananas</taxon>
    </lineage>
</organism>
<dbReference type="AlphaFoldDB" id="A0A199VP24"/>
<dbReference type="PROSITE" id="PS51375">
    <property type="entry name" value="PPR"/>
    <property type="match status" value="4"/>
</dbReference>
<evidence type="ECO:0000313" key="5">
    <source>
        <dbReference type="EMBL" id="OAY78460.1"/>
    </source>
</evidence>
<dbReference type="InterPro" id="IPR002885">
    <property type="entry name" value="PPR_rpt"/>
</dbReference>
<dbReference type="Pfam" id="PF01535">
    <property type="entry name" value="PPR"/>
    <property type="match status" value="4"/>
</dbReference>
<sequence length="622" mass="69743">MSSSSSSSVFASTAVRSFSDRLWTREERICFSLLRGASPCLSPLLQIHAFLLRHGLLHSNLPLLTRLISSLSAAPSALRHARRVFDRRAAQDDALCVAMLRALVRRRLFSDALFLYRDLRRGPSPPNCSPFSPDEYTFPLLLKSAAALSEGRREGEQLHTHVIKMGFFCDTFASTALLDMYTKAGDMDTAKKVFDEMPHRSLASWTSMVVGYARYGEVSSAMELFALIPDKDTAAFNAMIDVFTKLGDMESAHRLFEQVPEGNVVSWTSLICGYCKTGNTEAARDLFDQMPVRNLYSWNVMIGGYCQNRQSQQALDLFRELQSNSCPFEPDAVTLVSIIPAISDMGAIDLGRWIHNYAKRKGFDQRTNIVTALVDMYAKCGDICEAKHLFNQLPNKEIASWNAVINGFALNGLAEEALDVFNEMRRRGFSPNGVTMIGVLSACGHAGLVEEGRKWFREMEMLGVCKRVEHYGCMVDLLGRGGYLDEAEKLVDEMPFGVNGIVLSSLLFACGCYGDVARAERVMKRAEEIEPGNARNYVIMRNLYAGKKRWGDVERVKEEVRKLGGKREAGCSVVEVGNRVWEFVSGDRAFSDWEAVYSLLRCLQLEMKGQREEEWESQFTAC</sequence>
<dbReference type="Pfam" id="PF13041">
    <property type="entry name" value="PPR_2"/>
    <property type="match status" value="2"/>
</dbReference>
<dbReference type="GO" id="GO:0009451">
    <property type="term" value="P:RNA modification"/>
    <property type="evidence" value="ECO:0007669"/>
    <property type="project" value="InterPro"/>
</dbReference>
<evidence type="ECO:0000256" key="4">
    <source>
        <dbReference type="PROSITE-ProRule" id="PRU00708"/>
    </source>
</evidence>
<name>A0A199VP24_ANACO</name>
<dbReference type="EMBL" id="LSRQ01001277">
    <property type="protein sequence ID" value="OAY78460.1"/>
    <property type="molecule type" value="Genomic_DNA"/>
</dbReference>
<dbReference type="SUPFAM" id="SSF48452">
    <property type="entry name" value="TPR-like"/>
    <property type="match status" value="1"/>
</dbReference>
<feature type="repeat" description="PPR" evidence="4">
    <location>
        <begin position="170"/>
        <end position="204"/>
    </location>
</feature>
<dbReference type="InterPro" id="IPR046848">
    <property type="entry name" value="E_motif"/>
</dbReference>
<feature type="repeat" description="PPR" evidence="4">
    <location>
        <begin position="232"/>
        <end position="262"/>
    </location>
</feature>
<dbReference type="InterPro" id="IPR046960">
    <property type="entry name" value="PPR_At4g14850-like_plant"/>
</dbReference>
<dbReference type="Pfam" id="PF12854">
    <property type="entry name" value="PPR_1"/>
    <property type="match status" value="1"/>
</dbReference>
<keyword evidence="2" id="KW-0677">Repeat</keyword>
<dbReference type="PANTHER" id="PTHR47926:SF437">
    <property type="entry name" value="PENTACOTRIPEPTIDE-REPEAT REGION OF PRORP DOMAIN-CONTAINING PROTEIN"/>
    <property type="match status" value="1"/>
</dbReference>
<evidence type="ECO:0000256" key="1">
    <source>
        <dbReference type="ARBA" id="ARBA00006643"/>
    </source>
</evidence>
<protein>
    <submittedName>
        <fullName evidence="5">Pentatricopeptide repeat-containing protein</fullName>
    </submittedName>
</protein>
<feature type="repeat" description="PPR" evidence="4">
    <location>
        <begin position="397"/>
        <end position="431"/>
    </location>
</feature>
<dbReference type="Pfam" id="PF20431">
    <property type="entry name" value="E_motif"/>
    <property type="match status" value="1"/>
</dbReference>
<reference evidence="5 6" key="1">
    <citation type="journal article" date="2016" name="DNA Res.">
        <title>The draft genome of MD-2 pineapple using hybrid error correction of long reads.</title>
        <authorList>
            <person name="Redwan R.M."/>
            <person name="Saidin A."/>
            <person name="Kumar S.V."/>
        </authorList>
    </citation>
    <scope>NUCLEOTIDE SEQUENCE [LARGE SCALE GENOMIC DNA]</scope>
    <source>
        <strain evidence="6">cv. MD2</strain>
        <tissue evidence="5">Leaf</tissue>
    </source>
</reference>